<dbReference type="PROSITE" id="PS51257">
    <property type="entry name" value="PROKAR_LIPOPROTEIN"/>
    <property type="match status" value="1"/>
</dbReference>
<reference evidence="3 4" key="1">
    <citation type="submission" date="2016-11" db="EMBL/GenBank/DDBJ databases">
        <authorList>
            <person name="Jaros S."/>
            <person name="Januszkiewicz K."/>
            <person name="Wedrychowicz H."/>
        </authorList>
    </citation>
    <scope>NUCLEOTIDE SEQUENCE [LARGE SCALE GENOMIC DNA]</scope>
    <source>
        <strain evidence="3 4">DSM 4740</strain>
    </source>
</reference>
<dbReference type="OrthoDB" id="6193840at2"/>
<dbReference type="EMBL" id="BJXU01000031">
    <property type="protein sequence ID" value="GEN22936.1"/>
    <property type="molecule type" value="Genomic_DNA"/>
</dbReference>
<dbReference type="Proteomes" id="UP000321726">
    <property type="component" value="Unassembled WGS sequence"/>
</dbReference>
<name>A0A1M7DXD9_9GAMM</name>
<gene>
    <name evidence="2" type="ORF">HCU01_08850</name>
    <name evidence="3" type="ORF">SAMN05660971_01524</name>
</gene>
<reference evidence="2 5" key="2">
    <citation type="submission" date="2019-07" db="EMBL/GenBank/DDBJ databases">
        <title>Whole genome shotgun sequence of Halomonas cupida NBRC 102219.</title>
        <authorList>
            <person name="Hosoyama A."/>
            <person name="Uohara A."/>
            <person name="Ohji S."/>
            <person name="Ichikawa N."/>
        </authorList>
    </citation>
    <scope>NUCLEOTIDE SEQUENCE [LARGE SCALE GENOMIC DNA]</scope>
    <source>
        <strain evidence="2 5">NBRC 102219</strain>
    </source>
</reference>
<accession>A0A1M7DXD9</accession>
<dbReference type="AlphaFoldDB" id="A0A1M7DXD9"/>
<keyword evidence="5" id="KW-1185">Reference proteome</keyword>
<proteinExistence type="predicted"/>
<evidence type="ECO:0000313" key="5">
    <source>
        <dbReference type="Proteomes" id="UP000321726"/>
    </source>
</evidence>
<feature type="signal peptide" evidence="1">
    <location>
        <begin position="1"/>
        <end position="19"/>
    </location>
</feature>
<evidence type="ECO:0000256" key="1">
    <source>
        <dbReference type="SAM" id="SignalP"/>
    </source>
</evidence>
<keyword evidence="1" id="KW-0732">Signal</keyword>
<dbReference type="EMBL" id="FRCA01000003">
    <property type="protein sequence ID" value="SHL84164.1"/>
    <property type="molecule type" value="Genomic_DNA"/>
</dbReference>
<dbReference type="Proteomes" id="UP000184123">
    <property type="component" value="Unassembled WGS sequence"/>
</dbReference>
<evidence type="ECO:0000313" key="2">
    <source>
        <dbReference type="EMBL" id="GEN22936.1"/>
    </source>
</evidence>
<dbReference type="RefSeq" id="WP_073434418.1">
    <property type="nucleotide sequence ID" value="NZ_BJXU01000031.1"/>
</dbReference>
<evidence type="ECO:0000313" key="4">
    <source>
        <dbReference type="Proteomes" id="UP000184123"/>
    </source>
</evidence>
<sequence>MTRGIFIRASLAMAGLSLAGCVTTSTPQQAADLFDCAALDQAVASAANGFEDIKGRYSDTRLTRSWDTDVQAFHNACVITSAQRPDHYVCFGRMQVEDPRGSLAAGSAALGQCLGNDWTATPGDDRVLFSRAGTDAVVTLETFVNDRGHRMGALSVFQQDADAMPLADEEMGAQ</sequence>
<evidence type="ECO:0000313" key="3">
    <source>
        <dbReference type="EMBL" id="SHL84164.1"/>
    </source>
</evidence>
<protein>
    <submittedName>
        <fullName evidence="3">Uncharacterized protein</fullName>
    </submittedName>
</protein>
<feature type="chain" id="PRO_5012906897" evidence="1">
    <location>
        <begin position="20"/>
        <end position="174"/>
    </location>
</feature>
<organism evidence="3 4">
    <name type="scientific">Halomonas cupida</name>
    <dbReference type="NCBI Taxonomy" id="44933"/>
    <lineage>
        <taxon>Bacteria</taxon>
        <taxon>Pseudomonadati</taxon>
        <taxon>Pseudomonadota</taxon>
        <taxon>Gammaproteobacteria</taxon>
        <taxon>Oceanospirillales</taxon>
        <taxon>Halomonadaceae</taxon>
        <taxon>Halomonas</taxon>
    </lineage>
</organism>